<dbReference type="RefSeq" id="WP_108777407.1">
    <property type="nucleotide sequence ID" value="NZ_CP029186.1"/>
</dbReference>
<dbReference type="EMBL" id="CP029186">
    <property type="protein sequence ID" value="AWH84701.1"/>
    <property type="molecule type" value="Genomic_DNA"/>
</dbReference>
<dbReference type="HAMAP" id="MF_00972">
    <property type="entry name" value="tRNA_aden_deaminase"/>
    <property type="match status" value="1"/>
</dbReference>
<reference evidence="10 11" key="1">
    <citation type="submission" date="2018-04" db="EMBL/GenBank/DDBJ databases">
        <title>Genome sequencing of Flavobacterium sp. HYN0059.</title>
        <authorList>
            <person name="Yi H."/>
            <person name="Baek C."/>
        </authorList>
    </citation>
    <scope>NUCLEOTIDE SEQUENCE [LARGE SCALE GENOMIC DNA]</scope>
    <source>
        <strain evidence="10 11">HYN0059</strain>
    </source>
</reference>
<comment type="function">
    <text evidence="8">Catalyzes the deamination of adenosine to inosine at the wobble position 34 of tRNA(Arg2).</text>
</comment>
<feature type="active site" description="Proton donor" evidence="8">
    <location>
        <position position="58"/>
    </location>
</feature>
<dbReference type="GO" id="GO:0052717">
    <property type="term" value="F:tRNA-specific adenosine-34 deaminase activity"/>
    <property type="evidence" value="ECO:0007669"/>
    <property type="project" value="UniProtKB-UniRule"/>
</dbReference>
<dbReference type="Proteomes" id="UP000244929">
    <property type="component" value="Chromosome"/>
</dbReference>
<evidence type="ECO:0000256" key="6">
    <source>
        <dbReference type="ARBA" id="ARBA00022833"/>
    </source>
</evidence>
<dbReference type="GO" id="GO:0002100">
    <property type="term" value="P:tRNA wobble adenosine to inosine editing"/>
    <property type="evidence" value="ECO:0007669"/>
    <property type="project" value="UniProtKB-UniRule"/>
</dbReference>
<feature type="binding site" evidence="8">
    <location>
        <position position="89"/>
    </location>
    <ligand>
        <name>Zn(2+)</name>
        <dbReference type="ChEBI" id="CHEBI:29105"/>
        <note>catalytic</note>
    </ligand>
</feature>
<dbReference type="GO" id="GO:0008270">
    <property type="term" value="F:zinc ion binding"/>
    <property type="evidence" value="ECO:0007669"/>
    <property type="project" value="UniProtKB-UniRule"/>
</dbReference>
<feature type="binding site" evidence="8">
    <location>
        <position position="86"/>
    </location>
    <ligand>
        <name>Zn(2+)</name>
        <dbReference type="ChEBI" id="CHEBI:29105"/>
        <note>catalytic</note>
    </ligand>
</feature>
<dbReference type="InterPro" id="IPR016193">
    <property type="entry name" value="Cytidine_deaminase-like"/>
</dbReference>
<evidence type="ECO:0000256" key="7">
    <source>
        <dbReference type="ARBA" id="ARBA00048045"/>
    </source>
</evidence>
<dbReference type="KEGG" id="falb:HYN59_06010"/>
<dbReference type="InterPro" id="IPR028883">
    <property type="entry name" value="tRNA_aden_deaminase"/>
</dbReference>
<dbReference type="InterPro" id="IPR002125">
    <property type="entry name" value="CMP_dCMP_dom"/>
</dbReference>
<organism evidence="10 11">
    <name type="scientific">Flavobacterium album</name>
    <dbReference type="NCBI Taxonomy" id="2175091"/>
    <lineage>
        <taxon>Bacteria</taxon>
        <taxon>Pseudomonadati</taxon>
        <taxon>Bacteroidota</taxon>
        <taxon>Flavobacteriia</taxon>
        <taxon>Flavobacteriales</taxon>
        <taxon>Flavobacteriaceae</taxon>
        <taxon>Flavobacterium</taxon>
    </lineage>
</organism>
<evidence type="ECO:0000313" key="10">
    <source>
        <dbReference type="EMBL" id="AWH84701.1"/>
    </source>
</evidence>
<dbReference type="SUPFAM" id="SSF53927">
    <property type="entry name" value="Cytidine deaminase-like"/>
    <property type="match status" value="1"/>
</dbReference>
<comment type="cofactor">
    <cofactor evidence="8">
        <name>Zn(2+)</name>
        <dbReference type="ChEBI" id="CHEBI:29105"/>
    </cofactor>
    <text evidence="8">Binds 1 zinc ion per subunit.</text>
</comment>
<dbReference type="EC" id="3.5.4.33" evidence="8"/>
<feature type="domain" description="CMP/dCMP-type deaminase" evidence="9">
    <location>
        <begin position="5"/>
        <end position="119"/>
    </location>
</feature>
<name>A0A2S1QWU6_9FLAO</name>
<dbReference type="OrthoDB" id="9802676at2"/>
<evidence type="ECO:0000256" key="8">
    <source>
        <dbReference type="HAMAP-Rule" id="MF_00972"/>
    </source>
</evidence>
<evidence type="ECO:0000256" key="1">
    <source>
        <dbReference type="ARBA" id="ARBA00010669"/>
    </source>
</evidence>
<dbReference type="CDD" id="cd01285">
    <property type="entry name" value="nucleoside_deaminase"/>
    <property type="match status" value="1"/>
</dbReference>
<evidence type="ECO:0000256" key="4">
    <source>
        <dbReference type="ARBA" id="ARBA00022723"/>
    </source>
</evidence>
<dbReference type="AlphaFoldDB" id="A0A2S1QWU6"/>
<dbReference type="Gene3D" id="3.40.140.10">
    <property type="entry name" value="Cytidine Deaminase, domain 2"/>
    <property type="match status" value="1"/>
</dbReference>
<dbReference type="PANTHER" id="PTHR11079:SF202">
    <property type="entry name" value="TRNA-SPECIFIC ADENOSINE DEAMINASE"/>
    <property type="match status" value="1"/>
</dbReference>
<proteinExistence type="inferred from homology"/>
<comment type="catalytic activity">
    <reaction evidence="7 8">
        <text>adenosine(34) in tRNA + H2O + H(+) = inosine(34) in tRNA + NH4(+)</text>
        <dbReference type="Rhea" id="RHEA:43168"/>
        <dbReference type="Rhea" id="RHEA-COMP:10373"/>
        <dbReference type="Rhea" id="RHEA-COMP:10374"/>
        <dbReference type="ChEBI" id="CHEBI:15377"/>
        <dbReference type="ChEBI" id="CHEBI:15378"/>
        <dbReference type="ChEBI" id="CHEBI:28938"/>
        <dbReference type="ChEBI" id="CHEBI:74411"/>
        <dbReference type="ChEBI" id="CHEBI:82852"/>
        <dbReference type="EC" id="3.5.4.33"/>
    </reaction>
</comment>
<keyword evidence="6 8" id="KW-0862">Zinc</keyword>
<keyword evidence="4 8" id="KW-0479">Metal-binding</keyword>
<accession>A0A2S1QWU6</accession>
<evidence type="ECO:0000256" key="5">
    <source>
        <dbReference type="ARBA" id="ARBA00022801"/>
    </source>
</evidence>
<feature type="binding site" evidence="8">
    <location>
        <position position="56"/>
    </location>
    <ligand>
        <name>Zn(2+)</name>
        <dbReference type="ChEBI" id="CHEBI:29105"/>
        <note>catalytic</note>
    </ligand>
</feature>
<keyword evidence="11" id="KW-1185">Reference proteome</keyword>
<evidence type="ECO:0000259" key="9">
    <source>
        <dbReference type="PROSITE" id="PS51747"/>
    </source>
</evidence>
<keyword evidence="5 8" id="KW-0378">Hydrolase</keyword>
<gene>
    <name evidence="8" type="primary">tadA</name>
    <name evidence="10" type="ORF">HYN59_06010</name>
</gene>
<dbReference type="PROSITE" id="PS51747">
    <property type="entry name" value="CYT_DCMP_DEAMINASES_2"/>
    <property type="match status" value="1"/>
</dbReference>
<dbReference type="Pfam" id="PF00383">
    <property type="entry name" value="dCMP_cyt_deam_1"/>
    <property type="match status" value="1"/>
</dbReference>
<dbReference type="PANTHER" id="PTHR11079">
    <property type="entry name" value="CYTOSINE DEAMINASE FAMILY MEMBER"/>
    <property type="match status" value="1"/>
</dbReference>
<evidence type="ECO:0000256" key="3">
    <source>
        <dbReference type="ARBA" id="ARBA00022694"/>
    </source>
</evidence>
<dbReference type="PROSITE" id="PS00903">
    <property type="entry name" value="CYT_DCMP_DEAMINASES_1"/>
    <property type="match status" value="1"/>
</dbReference>
<dbReference type="InterPro" id="IPR016192">
    <property type="entry name" value="APOBEC/CMP_deaminase_Zn-bd"/>
</dbReference>
<evidence type="ECO:0000256" key="2">
    <source>
        <dbReference type="ARBA" id="ARBA00011738"/>
    </source>
</evidence>
<sequence>MENIFTDEYFMKKAFQEAQAAFDKGEIPVGAVIVVDNKVIARTHNLTEMLTDVTAHAEMQGITAAANFLGGKYLTGCTLYVTLEPCQMCAGALYWSQISKIVFGATDDQRGYRAMGGKLHPKTVVIGGIMEEECGNLVKDFFKQRRK</sequence>
<comment type="similarity">
    <text evidence="1">Belongs to the cytidine and deoxycytidylate deaminase family. ADAT2 subfamily.</text>
</comment>
<keyword evidence="3 8" id="KW-0819">tRNA processing</keyword>
<evidence type="ECO:0000313" key="11">
    <source>
        <dbReference type="Proteomes" id="UP000244929"/>
    </source>
</evidence>
<protein>
    <recommendedName>
        <fullName evidence="8">tRNA-specific adenosine deaminase</fullName>
        <ecNumber evidence="8">3.5.4.33</ecNumber>
    </recommendedName>
</protein>
<comment type="subunit">
    <text evidence="2 8">Homodimer.</text>
</comment>